<keyword evidence="2" id="KW-1133">Transmembrane helix</keyword>
<evidence type="ECO:0000256" key="1">
    <source>
        <dbReference type="SAM" id="MobiDB-lite"/>
    </source>
</evidence>
<keyword evidence="2" id="KW-0812">Transmembrane</keyword>
<feature type="transmembrane region" description="Helical" evidence="2">
    <location>
        <begin position="12"/>
        <end position="35"/>
    </location>
</feature>
<sequence length="89" mass="9789">MTNNSSPEKSSWGWKAVIIVCILGALFMGIFYLAVSNEPDYMPSQKRNQTHTAHQQQSSASEPTAAEMNMTEEEHANMAEHDASAAHGH</sequence>
<feature type="region of interest" description="Disordered" evidence="1">
    <location>
        <begin position="41"/>
        <end position="89"/>
    </location>
</feature>
<dbReference type="AlphaFoldDB" id="A0A645I144"/>
<proteinExistence type="predicted"/>
<feature type="compositionally biased region" description="Polar residues" evidence="1">
    <location>
        <begin position="45"/>
        <end position="62"/>
    </location>
</feature>
<evidence type="ECO:0008006" key="4">
    <source>
        <dbReference type="Google" id="ProtNLM"/>
    </source>
</evidence>
<feature type="compositionally biased region" description="Basic and acidic residues" evidence="1">
    <location>
        <begin position="72"/>
        <end position="89"/>
    </location>
</feature>
<comment type="caution">
    <text evidence="3">The sequence shown here is derived from an EMBL/GenBank/DDBJ whole genome shotgun (WGS) entry which is preliminary data.</text>
</comment>
<dbReference type="EMBL" id="VSSQ01103069">
    <property type="protein sequence ID" value="MPN44159.1"/>
    <property type="molecule type" value="Genomic_DNA"/>
</dbReference>
<gene>
    <name evidence="3" type="ORF">SDC9_191720</name>
</gene>
<accession>A0A645I144</accession>
<protein>
    <recommendedName>
        <fullName evidence="4">DUF4199 domain-containing protein</fullName>
    </recommendedName>
</protein>
<organism evidence="3">
    <name type="scientific">bioreactor metagenome</name>
    <dbReference type="NCBI Taxonomy" id="1076179"/>
    <lineage>
        <taxon>unclassified sequences</taxon>
        <taxon>metagenomes</taxon>
        <taxon>ecological metagenomes</taxon>
    </lineage>
</organism>
<keyword evidence="2" id="KW-0472">Membrane</keyword>
<evidence type="ECO:0000313" key="3">
    <source>
        <dbReference type="EMBL" id="MPN44159.1"/>
    </source>
</evidence>
<evidence type="ECO:0000256" key="2">
    <source>
        <dbReference type="SAM" id="Phobius"/>
    </source>
</evidence>
<reference evidence="3" key="1">
    <citation type="submission" date="2019-08" db="EMBL/GenBank/DDBJ databases">
        <authorList>
            <person name="Kucharzyk K."/>
            <person name="Murdoch R.W."/>
            <person name="Higgins S."/>
            <person name="Loffler F."/>
        </authorList>
    </citation>
    <scope>NUCLEOTIDE SEQUENCE</scope>
</reference>
<name>A0A645I144_9ZZZZ</name>